<comment type="catalytic activity">
    <reaction evidence="14">
        <text>L-homoarginine(in) + L-arginine(out) = L-homoarginine(out) + L-arginine(in)</text>
        <dbReference type="Rhea" id="RHEA:72799"/>
        <dbReference type="ChEBI" id="CHEBI:32682"/>
        <dbReference type="ChEBI" id="CHEBI:143006"/>
    </reaction>
</comment>
<evidence type="ECO:0000256" key="9">
    <source>
        <dbReference type="ARBA" id="ARBA00023128"/>
    </source>
</evidence>
<dbReference type="InterPro" id="IPR002067">
    <property type="entry name" value="MCP"/>
</dbReference>
<name>A0A1B6DEN6_9HEMI</name>
<reference evidence="24" key="1">
    <citation type="submission" date="2015-12" db="EMBL/GenBank/DDBJ databases">
        <title>De novo transcriptome assembly of four potential Pierce s Disease insect vectors from Arizona vineyards.</title>
        <authorList>
            <person name="Tassone E.E."/>
        </authorList>
    </citation>
    <scope>NUCLEOTIDE SEQUENCE</scope>
</reference>
<evidence type="ECO:0000256" key="11">
    <source>
        <dbReference type="ARBA" id="ARBA00049090"/>
    </source>
</evidence>
<dbReference type="SUPFAM" id="SSF103506">
    <property type="entry name" value="Mitochondrial carrier"/>
    <property type="match status" value="1"/>
</dbReference>
<accession>A0A1B6DEN6</accession>
<comment type="similarity">
    <text evidence="2 23">Belongs to the mitochondrial carrier (TC 2.A.29) family.</text>
</comment>
<evidence type="ECO:0000256" key="4">
    <source>
        <dbReference type="ARBA" id="ARBA00022692"/>
    </source>
</evidence>
<keyword evidence="10 22" id="KW-0472">Membrane</keyword>
<dbReference type="EMBL" id="GEDC01013135">
    <property type="protein sequence ID" value="JAS24163.1"/>
    <property type="molecule type" value="Transcribed_RNA"/>
</dbReference>
<feature type="repeat" description="Solcar" evidence="22">
    <location>
        <begin position="183"/>
        <end position="271"/>
    </location>
</feature>
<evidence type="ECO:0000256" key="7">
    <source>
        <dbReference type="ARBA" id="ARBA00022970"/>
    </source>
</evidence>
<keyword evidence="8" id="KW-1133">Transmembrane helix</keyword>
<comment type="catalytic activity">
    <reaction evidence="12">
        <text>L-histidine(out) = L-histidine(in)</text>
        <dbReference type="Rhea" id="RHEA:72807"/>
        <dbReference type="ChEBI" id="CHEBI:57595"/>
    </reaction>
</comment>
<evidence type="ECO:0000256" key="18">
    <source>
        <dbReference type="ARBA" id="ARBA00076491"/>
    </source>
</evidence>
<evidence type="ECO:0000256" key="10">
    <source>
        <dbReference type="ARBA" id="ARBA00023136"/>
    </source>
</evidence>
<evidence type="ECO:0000256" key="13">
    <source>
        <dbReference type="ARBA" id="ARBA00050768"/>
    </source>
</evidence>
<evidence type="ECO:0000256" key="14">
    <source>
        <dbReference type="ARBA" id="ARBA00051045"/>
    </source>
</evidence>
<dbReference type="PANTHER" id="PTHR45624:SF61">
    <property type="entry name" value="MITOCHONDRIAL BASIC AMINO ACIDS TRANSPORTER"/>
    <property type="match status" value="1"/>
</dbReference>
<evidence type="ECO:0000256" key="16">
    <source>
        <dbReference type="ARBA" id="ARBA00052673"/>
    </source>
</evidence>
<comment type="catalytic activity">
    <reaction evidence="16">
        <text>N(omega)-methyl-L-arginine(in) + L-arginine(out) = N(omega)-methyl-L-arginine(out) + L-arginine(in)</text>
        <dbReference type="Rhea" id="RHEA:72803"/>
        <dbReference type="ChEBI" id="CHEBI:32682"/>
        <dbReference type="ChEBI" id="CHEBI:114953"/>
    </reaction>
</comment>
<keyword evidence="6" id="KW-0999">Mitochondrion inner membrane</keyword>
<dbReference type="Gene3D" id="1.50.40.10">
    <property type="entry name" value="Mitochondrial carrier domain"/>
    <property type="match status" value="1"/>
</dbReference>
<keyword evidence="9" id="KW-0496">Mitochondrion</keyword>
<evidence type="ECO:0000256" key="23">
    <source>
        <dbReference type="RuleBase" id="RU000488"/>
    </source>
</evidence>
<comment type="catalytic activity">
    <reaction evidence="15">
        <text>L-ornithine(in) + L-arginine(out) = L-ornithine(out) + L-arginine(in)</text>
        <dbReference type="Rhea" id="RHEA:34991"/>
        <dbReference type="ChEBI" id="CHEBI:32682"/>
        <dbReference type="ChEBI" id="CHEBI:46911"/>
    </reaction>
</comment>
<dbReference type="InterPro" id="IPR018108">
    <property type="entry name" value="MCP_transmembrane"/>
</dbReference>
<evidence type="ECO:0000256" key="8">
    <source>
        <dbReference type="ARBA" id="ARBA00022989"/>
    </source>
</evidence>
<keyword evidence="3 23" id="KW-0813">Transport</keyword>
<evidence type="ECO:0000256" key="3">
    <source>
        <dbReference type="ARBA" id="ARBA00022448"/>
    </source>
</evidence>
<dbReference type="GO" id="GO:0005743">
    <property type="term" value="C:mitochondrial inner membrane"/>
    <property type="evidence" value="ECO:0007669"/>
    <property type="project" value="UniProtKB-SubCell"/>
</dbReference>
<dbReference type="PRINTS" id="PR00926">
    <property type="entry name" value="MITOCARRIER"/>
</dbReference>
<evidence type="ECO:0000313" key="24">
    <source>
        <dbReference type="EMBL" id="JAS24163.1"/>
    </source>
</evidence>
<dbReference type="Pfam" id="PF00153">
    <property type="entry name" value="Mito_carr"/>
    <property type="match status" value="3"/>
</dbReference>
<evidence type="ECO:0000256" key="2">
    <source>
        <dbReference type="ARBA" id="ARBA00006375"/>
    </source>
</evidence>
<evidence type="ECO:0000256" key="5">
    <source>
        <dbReference type="ARBA" id="ARBA00022737"/>
    </source>
</evidence>
<keyword evidence="5" id="KW-0677">Repeat</keyword>
<evidence type="ECO:0000256" key="6">
    <source>
        <dbReference type="ARBA" id="ARBA00022792"/>
    </source>
</evidence>
<protein>
    <recommendedName>
        <fullName evidence="17">Mitochondrial basic amino acids transporter</fullName>
    </recommendedName>
    <alternativeName>
        <fullName evidence="21">Carnitine/acylcarnitine translocase-like</fullName>
    </alternativeName>
    <alternativeName>
        <fullName evidence="20">Mitochondrial carnitine/acylcarnitine carrier protein CACL</fullName>
    </alternativeName>
    <alternativeName>
        <fullName evidence="19">Mitochondrial ornithine transporter 3</fullName>
    </alternativeName>
    <alternativeName>
        <fullName evidence="18">Solute carrier family 25 member 29</fullName>
    </alternativeName>
</protein>
<dbReference type="GO" id="GO:1990575">
    <property type="term" value="P:mitochondrial L-ornithine transmembrane transport"/>
    <property type="evidence" value="ECO:0007669"/>
    <property type="project" value="UniProtKB-ARBA"/>
</dbReference>
<comment type="subcellular location">
    <subcellularLocation>
        <location evidence="1">Mitochondrion inner membrane</location>
        <topology evidence="1">Multi-pass membrane protein</topology>
    </subcellularLocation>
</comment>
<evidence type="ECO:0000256" key="17">
    <source>
        <dbReference type="ARBA" id="ARBA00071763"/>
    </source>
</evidence>
<proteinExistence type="inferred from homology"/>
<comment type="catalytic activity">
    <reaction evidence="13">
        <text>L-histidine(out) + L-arginine(in) = L-histidine(in) + L-arginine(out)</text>
        <dbReference type="Rhea" id="RHEA:71063"/>
        <dbReference type="ChEBI" id="CHEBI:32682"/>
        <dbReference type="ChEBI" id="CHEBI:57595"/>
    </reaction>
</comment>
<keyword evidence="7" id="KW-0029">Amino-acid transport</keyword>
<evidence type="ECO:0000256" key="22">
    <source>
        <dbReference type="PROSITE-ProRule" id="PRU00282"/>
    </source>
</evidence>
<dbReference type="GO" id="GO:0005289">
    <property type="term" value="F:high-affinity L-arginine transmembrane transporter activity"/>
    <property type="evidence" value="ECO:0007669"/>
    <property type="project" value="TreeGrafter"/>
</dbReference>
<dbReference type="AlphaFoldDB" id="A0A1B6DEN6"/>
<evidence type="ECO:0000256" key="12">
    <source>
        <dbReference type="ARBA" id="ARBA00050592"/>
    </source>
</evidence>
<sequence length="367" mass="40358">MALDFIAGCLGGCAGVLVGHPLDTIKVRIQTQDFRNPLYKGTWDCFQKIVKQESISGLYKGMSSPMAGVAVVNAVVFGVYGNVQRKLPDPESLKSYFIAGACAGLGQSVIASPMEMVKTRLQIQKTLQYKNPVDCIVKIARSDGYRGVFKGLNITGVREFFGYGIYFSTYEALTRRTPEQSPISTFHMLLAGGLSGSASWIVTYPLDVIKSRLQADGMSGVMRYSGVVDCLKKSIAEEGYACLVRGLTPTLIRAFPTNAVTFTVVTWIFRLANVGEKEEVTIDGLLDAIPNNNLAFKEYHVIEPNVAPVFNLVQTDFMKVIESKFNSREIEKEIVEDTIEEIVVEMLNDGVNTADKIEQQSEIVTVS</sequence>
<comment type="catalytic activity">
    <reaction evidence="11">
        <text>L-lysine(out) + L-arginine(in) = L-lysine(in) + L-arginine(out)</text>
        <dbReference type="Rhea" id="RHEA:70827"/>
        <dbReference type="ChEBI" id="CHEBI:32551"/>
        <dbReference type="ChEBI" id="CHEBI:32682"/>
    </reaction>
</comment>
<dbReference type="PANTHER" id="PTHR45624">
    <property type="entry name" value="MITOCHONDRIAL BASIC AMINO ACIDS TRANSPORTER-RELATED"/>
    <property type="match status" value="1"/>
</dbReference>
<evidence type="ECO:0000256" key="20">
    <source>
        <dbReference type="ARBA" id="ARBA00079387"/>
    </source>
</evidence>
<dbReference type="InterPro" id="IPR050567">
    <property type="entry name" value="Mitochondrial_Carrier"/>
</dbReference>
<feature type="repeat" description="Solcar" evidence="22">
    <location>
        <begin position="2"/>
        <end position="86"/>
    </location>
</feature>
<evidence type="ECO:0000256" key="19">
    <source>
        <dbReference type="ARBA" id="ARBA00078745"/>
    </source>
</evidence>
<dbReference type="PROSITE" id="PS50920">
    <property type="entry name" value="SOLCAR"/>
    <property type="match status" value="3"/>
</dbReference>
<gene>
    <name evidence="24" type="ORF">g.37253</name>
</gene>
<feature type="repeat" description="Solcar" evidence="22">
    <location>
        <begin position="91"/>
        <end position="176"/>
    </location>
</feature>
<dbReference type="FunFam" id="1.50.40.10:FF:000037">
    <property type="entry name" value="Solute carrier family 25 member 29"/>
    <property type="match status" value="1"/>
</dbReference>
<keyword evidence="4 22" id="KW-0812">Transmembrane</keyword>
<dbReference type="InterPro" id="IPR023395">
    <property type="entry name" value="MCP_dom_sf"/>
</dbReference>
<evidence type="ECO:0000256" key="21">
    <source>
        <dbReference type="ARBA" id="ARBA00080567"/>
    </source>
</evidence>
<evidence type="ECO:0000256" key="1">
    <source>
        <dbReference type="ARBA" id="ARBA00004448"/>
    </source>
</evidence>
<organism evidence="24">
    <name type="scientific">Clastoptera arizonana</name>
    <name type="common">Arizona spittle bug</name>
    <dbReference type="NCBI Taxonomy" id="38151"/>
    <lineage>
        <taxon>Eukaryota</taxon>
        <taxon>Metazoa</taxon>
        <taxon>Ecdysozoa</taxon>
        <taxon>Arthropoda</taxon>
        <taxon>Hexapoda</taxon>
        <taxon>Insecta</taxon>
        <taxon>Pterygota</taxon>
        <taxon>Neoptera</taxon>
        <taxon>Paraneoptera</taxon>
        <taxon>Hemiptera</taxon>
        <taxon>Auchenorrhyncha</taxon>
        <taxon>Cercopoidea</taxon>
        <taxon>Clastopteridae</taxon>
        <taxon>Clastoptera</taxon>
    </lineage>
</organism>
<evidence type="ECO:0000256" key="15">
    <source>
        <dbReference type="ARBA" id="ARBA00051921"/>
    </source>
</evidence>